<name>A0ABQ2BSA5_9BACL</name>
<feature type="domain" description="Class II aldolase/adducin N-terminal" evidence="3">
    <location>
        <begin position="22"/>
        <end position="88"/>
    </location>
</feature>
<evidence type="ECO:0000259" key="3">
    <source>
        <dbReference type="Pfam" id="PF00596"/>
    </source>
</evidence>
<evidence type="ECO:0000313" key="5">
    <source>
        <dbReference type="Proteomes" id="UP000615455"/>
    </source>
</evidence>
<comment type="caution">
    <text evidence="4">The sequence shown here is derived from an EMBL/GenBank/DDBJ whole genome shotgun (WGS) entry which is preliminary data.</text>
</comment>
<keyword evidence="5" id="KW-1185">Reference proteome</keyword>
<organism evidence="4 5">
    <name type="scientific">Paenibacillus marchantiophytorum</name>
    <dbReference type="NCBI Taxonomy" id="1619310"/>
    <lineage>
        <taxon>Bacteria</taxon>
        <taxon>Bacillati</taxon>
        <taxon>Bacillota</taxon>
        <taxon>Bacilli</taxon>
        <taxon>Bacillales</taxon>
        <taxon>Paenibacillaceae</taxon>
        <taxon>Paenibacillus</taxon>
    </lineage>
</organism>
<gene>
    <name evidence="4" type="ORF">GCM10008018_03770</name>
</gene>
<dbReference type="Pfam" id="PF00596">
    <property type="entry name" value="Aldolase_II"/>
    <property type="match status" value="1"/>
</dbReference>
<dbReference type="InterPro" id="IPR001303">
    <property type="entry name" value="Aldolase_II/adducin_N"/>
</dbReference>
<dbReference type="InterPro" id="IPR036409">
    <property type="entry name" value="Aldolase_II/adducin_N_sf"/>
</dbReference>
<sequence>MITDGSKSFRRLGSDLPLMAEKSIALTLVDDELPMLFPDQAALVGDVAFVPYVVPTTDKLANLVAEKAARYSSILLKNHGLVTSGKNL</sequence>
<protein>
    <recommendedName>
        <fullName evidence="3">Class II aldolase/adducin N-terminal domain-containing protein</fullName>
    </recommendedName>
</protein>
<dbReference type="InterPro" id="IPR050197">
    <property type="entry name" value="Aldolase_class_II_sugar_metab"/>
</dbReference>
<evidence type="ECO:0000256" key="1">
    <source>
        <dbReference type="ARBA" id="ARBA00022723"/>
    </source>
</evidence>
<keyword evidence="2" id="KW-0456">Lyase</keyword>
<dbReference type="PANTHER" id="PTHR22789">
    <property type="entry name" value="FUCULOSE PHOSPHATE ALDOLASE"/>
    <property type="match status" value="1"/>
</dbReference>
<dbReference type="EMBL" id="BMHE01000001">
    <property type="protein sequence ID" value="GGI43768.1"/>
    <property type="molecule type" value="Genomic_DNA"/>
</dbReference>
<reference evidence="5" key="1">
    <citation type="journal article" date="2019" name="Int. J. Syst. Evol. Microbiol.">
        <title>The Global Catalogue of Microorganisms (GCM) 10K type strain sequencing project: providing services to taxonomists for standard genome sequencing and annotation.</title>
        <authorList>
            <consortium name="The Broad Institute Genomics Platform"/>
            <consortium name="The Broad Institute Genome Sequencing Center for Infectious Disease"/>
            <person name="Wu L."/>
            <person name="Ma J."/>
        </authorList>
    </citation>
    <scope>NUCLEOTIDE SEQUENCE [LARGE SCALE GENOMIC DNA]</scope>
    <source>
        <strain evidence="5">CGMCC 1.15043</strain>
    </source>
</reference>
<evidence type="ECO:0000313" key="4">
    <source>
        <dbReference type="EMBL" id="GGI43768.1"/>
    </source>
</evidence>
<dbReference type="PANTHER" id="PTHR22789:SF0">
    <property type="entry name" value="3-OXO-TETRONATE 4-PHOSPHATE DECARBOXYLASE-RELATED"/>
    <property type="match status" value="1"/>
</dbReference>
<evidence type="ECO:0000256" key="2">
    <source>
        <dbReference type="ARBA" id="ARBA00023239"/>
    </source>
</evidence>
<dbReference type="Gene3D" id="3.40.225.10">
    <property type="entry name" value="Class II aldolase/adducin N-terminal domain"/>
    <property type="match status" value="1"/>
</dbReference>
<dbReference type="Proteomes" id="UP000615455">
    <property type="component" value="Unassembled WGS sequence"/>
</dbReference>
<dbReference type="SUPFAM" id="SSF53639">
    <property type="entry name" value="AraD/HMP-PK domain-like"/>
    <property type="match status" value="1"/>
</dbReference>
<accession>A0ABQ2BSA5</accession>
<proteinExistence type="predicted"/>
<keyword evidence="1" id="KW-0479">Metal-binding</keyword>